<dbReference type="InterPro" id="IPR041438">
    <property type="entry name" value="CBM64"/>
</dbReference>
<evidence type="ECO:0000313" key="3">
    <source>
        <dbReference type="Proteomes" id="UP000019402"/>
    </source>
</evidence>
<comment type="caution">
    <text evidence="2">The sequence shown here is derived from an EMBL/GenBank/DDBJ whole genome shotgun (WGS) entry which is preliminary data.</text>
</comment>
<dbReference type="Pfam" id="PF18666">
    <property type="entry name" value="CBM64"/>
    <property type="match status" value="1"/>
</dbReference>
<dbReference type="NCBIfam" id="TIGR04183">
    <property type="entry name" value="Por_Secre_tail"/>
    <property type="match status" value="1"/>
</dbReference>
<dbReference type="SMART" id="SM00635">
    <property type="entry name" value="BID_2"/>
    <property type="match status" value="1"/>
</dbReference>
<dbReference type="STRING" id="869213.GCA_000517085_02911"/>
<evidence type="ECO:0000313" key="2">
    <source>
        <dbReference type="EMBL" id="GAF05131.1"/>
    </source>
</evidence>
<dbReference type="Pfam" id="PF02368">
    <property type="entry name" value="Big_2"/>
    <property type="match status" value="1"/>
</dbReference>
<dbReference type="eggNOG" id="COG5492">
    <property type="taxonomic scope" value="Bacteria"/>
</dbReference>
<gene>
    <name evidence="2" type="ORF">JCM21142_93855</name>
</gene>
<dbReference type="Gene3D" id="2.60.40.1080">
    <property type="match status" value="1"/>
</dbReference>
<dbReference type="InterPro" id="IPR026444">
    <property type="entry name" value="Secre_tail"/>
</dbReference>
<dbReference type="Pfam" id="PF18998">
    <property type="entry name" value="Flg_new_2"/>
    <property type="match status" value="1"/>
</dbReference>
<organism evidence="2 3">
    <name type="scientific">Saccharicrinis fermentans DSM 9555 = JCM 21142</name>
    <dbReference type="NCBI Taxonomy" id="869213"/>
    <lineage>
        <taxon>Bacteria</taxon>
        <taxon>Pseudomonadati</taxon>
        <taxon>Bacteroidota</taxon>
        <taxon>Bacteroidia</taxon>
        <taxon>Marinilabiliales</taxon>
        <taxon>Marinilabiliaceae</taxon>
        <taxon>Saccharicrinis</taxon>
    </lineage>
</organism>
<dbReference type="InterPro" id="IPR044060">
    <property type="entry name" value="Bacterial_rp_domain"/>
</dbReference>
<dbReference type="EMBL" id="BAMD01000070">
    <property type="protein sequence ID" value="GAF05131.1"/>
    <property type="molecule type" value="Genomic_DNA"/>
</dbReference>
<dbReference type="eggNOG" id="COG4733">
    <property type="taxonomic scope" value="Bacteria"/>
</dbReference>
<evidence type="ECO:0000259" key="1">
    <source>
        <dbReference type="SMART" id="SM00635"/>
    </source>
</evidence>
<dbReference type="Proteomes" id="UP000019402">
    <property type="component" value="Unassembled WGS sequence"/>
</dbReference>
<accession>W7YKT8</accession>
<reference evidence="2 3" key="1">
    <citation type="journal article" date="2014" name="Genome Announc.">
        <title>Draft Genome Sequence of Cytophaga fermentans JCM 21142T, a Facultative Anaerobe Isolated from Marine Mud.</title>
        <authorList>
            <person name="Starns D."/>
            <person name="Oshima K."/>
            <person name="Suda W."/>
            <person name="Iino T."/>
            <person name="Yuki M."/>
            <person name="Inoue J."/>
            <person name="Kitamura K."/>
            <person name="Iida T."/>
            <person name="Darby A."/>
            <person name="Hattori M."/>
            <person name="Ohkuma M."/>
        </authorList>
    </citation>
    <scope>NUCLEOTIDE SEQUENCE [LARGE SCALE GENOMIC DNA]</scope>
    <source>
        <strain evidence="2 3">JCM 21142</strain>
    </source>
</reference>
<keyword evidence="3" id="KW-1185">Reference proteome</keyword>
<dbReference type="SUPFAM" id="SSF49373">
    <property type="entry name" value="Invasin/intimin cell-adhesion fragments"/>
    <property type="match status" value="1"/>
</dbReference>
<sequence>MLSLSVGKSESLTATVSPINATNKKVNWVSSNTSIATVDGNGKVTAVALGSATITATTEDGGFEATCSVTVSTTPSYTLLITTTGEGSVEIDPLGSEFLEGTSVTLNAIAGEGYSFVKWTGDLSGSEILATIVMDSNKEINAVFEEAPEGCPNPISIGLTHKYDGVGEFCWVTDEDISNVNSWNVSKLEINGVDFTNTWSNSMPAKVDGKYVIQYVGEYAWSHAEIIGGIKSTFESNTTTDAKELLDSEIKLYPNPASSEVTVFGVSSVKLVKLVTASGQMVFKRSMNGESSLVIPLDAYGNGMYFISFVNVDGTSTTKKLLIK</sequence>
<dbReference type="InterPro" id="IPR003343">
    <property type="entry name" value="Big_2"/>
</dbReference>
<feature type="domain" description="BIG2" evidence="1">
    <location>
        <begin position="2"/>
        <end position="68"/>
    </location>
</feature>
<protein>
    <recommendedName>
        <fullName evidence="1">BIG2 domain-containing protein</fullName>
    </recommendedName>
</protein>
<name>W7YKT8_9BACT</name>
<proteinExistence type="predicted"/>
<dbReference type="AlphaFoldDB" id="W7YKT8"/>
<dbReference type="Pfam" id="PF18962">
    <property type="entry name" value="Por_Secre_tail"/>
    <property type="match status" value="1"/>
</dbReference>
<dbReference type="InterPro" id="IPR008964">
    <property type="entry name" value="Invasin/intimin_cell_adhesion"/>
</dbReference>